<dbReference type="Gene3D" id="1.10.10.10">
    <property type="entry name" value="Winged helix-like DNA-binding domain superfamily/Winged helix DNA-binding domain"/>
    <property type="match status" value="1"/>
</dbReference>
<reference evidence="7 8" key="1">
    <citation type="submission" date="2016-11" db="EMBL/GenBank/DDBJ databases">
        <authorList>
            <person name="Jaros S."/>
            <person name="Januszkiewicz K."/>
            <person name="Wedrychowicz H."/>
        </authorList>
    </citation>
    <scope>NUCLEOTIDE SEQUENCE [LARGE SCALE GENOMIC DNA]</scope>
    <source>
        <strain evidence="7 8">DSM 21864</strain>
    </source>
</reference>
<name>A0A1M6F9F6_9CLOT</name>
<dbReference type="Gene3D" id="1.10.1740.10">
    <property type="match status" value="1"/>
</dbReference>
<dbReference type="InterPro" id="IPR013249">
    <property type="entry name" value="RNA_pol_sigma70_r4_t2"/>
</dbReference>
<evidence type="ECO:0000313" key="7">
    <source>
        <dbReference type="EMBL" id="SHI94239.1"/>
    </source>
</evidence>
<keyword evidence="2" id="KW-0805">Transcription regulation</keyword>
<accession>A0A1M6F9F6</accession>
<evidence type="ECO:0000256" key="1">
    <source>
        <dbReference type="ARBA" id="ARBA00010641"/>
    </source>
</evidence>
<dbReference type="Pfam" id="PF08281">
    <property type="entry name" value="Sigma70_r4_2"/>
    <property type="match status" value="1"/>
</dbReference>
<dbReference type="InterPro" id="IPR013325">
    <property type="entry name" value="RNA_pol_sigma_r2"/>
</dbReference>
<dbReference type="RefSeq" id="WP_073005733.1">
    <property type="nucleotide sequence ID" value="NZ_FQZO01000002.1"/>
</dbReference>
<gene>
    <name evidence="7" type="ORF">SAMN05444401_1851</name>
</gene>
<dbReference type="Pfam" id="PF04542">
    <property type="entry name" value="Sigma70_r2"/>
    <property type="match status" value="1"/>
</dbReference>
<protein>
    <submittedName>
        <fullName evidence="7">RNA polymerase, sigma subunit, SigV</fullName>
    </submittedName>
</protein>
<dbReference type="SUPFAM" id="SSF88946">
    <property type="entry name" value="Sigma2 domain of RNA polymerase sigma factors"/>
    <property type="match status" value="1"/>
</dbReference>
<evidence type="ECO:0000313" key="8">
    <source>
        <dbReference type="Proteomes" id="UP000184080"/>
    </source>
</evidence>
<dbReference type="NCBIfam" id="TIGR02937">
    <property type="entry name" value="sigma70-ECF"/>
    <property type="match status" value="1"/>
</dbReference>
<proteinExistence type="inferred from homology"/>
<dbReference type="OrthoDB" id="9782703at2"/>
<feature type="domain" description="RNA polymerase sigma-70 region 2" evidence="5">
    <location>
        <begin position="21"/>
        <end position="87"/>
    </location>
</feature>
<dbReference type="GO" id="GO:0016987">
    <property type="term" value="F:sigma factor activity"/>
    <property type="evidence" value="ECO:0007669"/>
    <property type="project" value="UniProtKB-KW"/>
</dbReference>
<evidence type="ECO:0000259" key="6">
    <source>
        <dbReference type="Pfam" id="PF08281"/>
    </source>
</evidence>
<feature type="domain" description="RNA polymerase sigma factor 70 region 4 type 2" evidence="6">
    <location>
        <begin position="109"/>
        <end position="160"/>
    </location>
</feature>
<dbReference type="AlphaFoldDB" id="A0A1M6F9F6"/>
<evidence type="ECO:0000256" key="3">
    <source>
        <dbReference type="ARBA" id="ARBA00023082"/>
    </source>
</evidence>
<dbReference type="GO" id="GO:0003677">
    <property type="term" value="F:DNA binding"/>
    <property type="evidence" value="ECO:0007669"/>
    <property type="project" value="InterPro"/>
</dbReference>
<dbReference type="InterPro" id="IPR039425">
    <property type="entry name" value="RNA_pol_sigma-70-like"/>
</dbReference>
<sequence>MRVEDLVKAAQKGDDEAFYMLIAENKDKLYSVAYCYLKSHEDVLEAIQEVTCRAYVKLHKLKEPKYFNTWLIRIAINYCIDEQKRRKKLIFMESDGVVEEHKNNLNKLIVEEAIEKLSPKCKEVIILKYFQDMTIADISKVVEAPEGTIKTWLKKGLEELRDQLNKGGEEGV</sequence>
<dbReference type="SUPFAM" id="SSF88659">
    <property type="entry name" value="Sigma3 and sigma4 domains of RNA polymerase sigma factors"/>
    <property type="match status" value="1"/>
</dbReference>
<dbReference type="PANTHER" id="PTHR43133:SF51">
    <property type="entry name" value="RNA POLYMERASE SIGMA FACTOR"/>
    <property type="match status" value="1"/>
</dbReference>
<keyword evidence="8" id="KW-1185">Reference proteome</keyword>
<keyword evidence="3" id="KW-0731">Sigma factor</keyword>
<evidence type="ECO:0000256" key="4">
    <source>
        <dbReference type="ARBA" id="ARBA00023163"/>
    </source>
</evidence>
<comment type="similarity">
    <text evidence="1">Belongs to the sigma-70 factor family. ECF subfamily.</text>
</comment>
<dbReference type="PANTHER" id="PTHR43133">
    <property type="entry name" value="RNA POLYMERASE ECF-TYPE SIGMA FACTO"/>
    <property type="match status" value="1"/>
</dbReference>
<dbReference type="InterPro" id="IPR007627">
    <property type="entry name" value="RNA_pol_sigma70_r2"/>
</dbReference>
<organism evidence="7 8">
    <name type="scientific">Clostridium amylolyticum</name>
    <dbReference type="NCBI Taxonomy" id="1121298"/>
    <lineage>
        <taxon>Bacteria</taxon>
        <taxon>Bacillati</taxon>
        <taxon>Bacillota</taxon>
        <taxon>Clostridia</taxon>
        <taxon>Eubacteriales</taxon>
        <taxon>Clostridiaceae</taxon>
        <taxon>Clostridium</taxon>
    </lineage>
</organism>
<evidence type="ECO:0000259" key="5">
    <source>
        <dbReference type="Pfam" id="PF04542"/>
    </source>
</evidence>
<dbReference type="CDD" id="cd06171">
    <property type="entry name" value="Sigma70_r4"/>
    <property type="match status" value="1"/>
</dbReference>
<dbReference type="STRING" id="1121298.SAMN05444401_1851"/>
<dbReference type="InterPro" id="IPR013324">
    <property type="entry name" value="RNA_pol_sigma_r3/r4-like"/>
</dbReference>
<dbReference type="InterPro" id="IPR036388">
    <property type="entry name" value="WH-like_DNA-bd_sf"/>
</dbReference>
<keyword evidence="4" id="KW-0804">Transcription</keyword>
<evidence type="ECO:0000256" key="2">
    <source>
        <dbReference type="ARBA" id="ARBA00023015"/>
    </source>
</evidence>
<dbReference type="EMBL" id="FQZO01000002">
    <property type="protein sequence ID" value="SHI94239.1"/>
    <property type="molecule type" value="Genomic_DNA"/>
</dbReference>
<dbReference type="InterPro" id="IPR014284">
    <property type="entry name" value="RNA_pol_sigma-70_dom"/>
</dbReference>
<dbReference type="GO" id="GO:0006352">
    <property type="term" value="P:DNA-templated transcription initiation"/>
    <property type="evidence" value="ECO:0007669"/>
    <property type="project" value="InterPro"/>
</dbReference>
<dbReference type="Proteomes" id="UP000184080">
    <property type="component" value="Unassembled WGS sequence"/>
</dbReference>